<evidence type="ECO:0000259" key="12">
    <source>
        <dbReference type="Pfam" id="PF13954"/>
    </source>
</evidence>
<dbReference type="PANTHER" id="PTHR30451:SF21">
    <property type="entry name" value="FIMBRIAL USHER DOMAIN-CONTAINING PROTEIN YDET-RELATED"/>
    <property type="match status" value="1"/>
</dbReference>
<comment type="subcellular location">
    <subcellularLocation>
        <location evidence="1 10">Cell outer membrane</location>
        <topology evidence="1 10">Multi-pass membrane protein</topology>
    </subcellularLocation>
</comment>
<evidence type="ECO:0000256" key="9">
    <source>
        <dbReference type="ARBA" id="ARBA00023237"/>
    </source>
</evidence>
<evidence type="ECO:0000256" key="5">
    <source>
        <dbReference type="ARBA" id="ARBA00022558"/>
    </source>
</evidence>
<dbReference type="FunFam" id="2.60.40.2610:FF:000001">
    <property type="entry name" value="Outer membrane fimbrial usher protein"/>
    <property type="match status" value="1"/>
</dbReference>
<reference evidence="13 14" key="1">
    <citation type="journal article" date="2012" name="J. Bacteriol.">
        <title>Complete genome sequence of Klebsiella oxytoca KCTC 1686, used in production of 2,3-butanediol.</title>
        <authorList>
            <person name="Shin S.H."/>
            <person name="Kim S."/>
            <person name="Kim J.Y."/>
            <person name="Lee S."/>
            <person name="Um Y."/>
            <person name="Oh M.K."/>
            <person name="Kim Y.R."/>
            <person name="Lee J."/>
            <person name="Yang K.S."/>
        </authorList>
    </citation>
    <scope>NUCLEOTIDE SEQUENCE [LARGE SCALE GENOMIC DNA]</scope>
    <source>
        <strain evidence="14">ATCC 8724 / DSM 4798 / JCM 20051 / NBRC 3318 / NRRL B-199 / KCTC 1686</strain>
    </source>
</reference>
<evidence type="ECO:0000313" key="13">
    <source>
        <dbReference type="EMBL" id="AEX03468.1"/>
    </source>
</evidence>
<dbReference type="GO" id="GO:0015473">
    <property type="term" value="F:fimbrial usher porin activity"/>
    <property type="evidence" value="ECO:0007669"/>
    <property type="project" value="InterPro"/>
</dbReference>
<comment type="similarity">
    <text evidence="2 10">Belongs to the fimbrial export usher family.</text>
</comment>
<dbReference type="Pfam" id="PF13954">
    <property type="entry name" value="PapC_N"/>
    <property type="match status" value="1"/>
</dbReference>
<keyword evidence="9 10" id="KW-0998">Cell outer membrane</keyword>
<evidence type="ECO:0000256" key="3">
    <source>
        <dbReference type="ARBA" id="ARBA00022448"/>
    </source>
</evidence>
<dbReference type="KEGG" id="kox:KOX_08710"/>
<dbReference type="SUPFAM" id="SSF141729">
    <property type="entry name" value="FimD N-terminal domain-like"/>
    <property type="match status" value="1"/>
</dbReference>
<dbReference type="AlphaFoldDB" id="A0A0H3H5A5"/>
<dbReference type="GO" id="GO:0009279">
    <property type="term" value="C:cell outer membrane"/>
    <property type="evidence" value="ECO:0007669"/>
    <property type="project" value="UniProtKB-SubCell"/>
</dbReference>
<dbReference type="InterPro" id="IPR025885">
    <property type="entry name" value="PapC_N"/>
</dbReference>
<evidence type="ECO:0000256" key="4">
    <source>
        <dbReference type="ARBA" id="ARBA00022452"/>
    </source>
</evidence>
<dbReference type="InterPro" id="IPR043142">
    <property type="entry name" value="PapC-like_C_sf"/>
</dbReference>
<sequence length="780" mass="84974">MYRIDVILNNSLQETADIRFVDKKDPVTGAQKLAPCLSIAKLTTYGLRSEAFPTLREDANGCADTSVIPDLTTDFNFNTQQLLISIPQAALSTIAQGFVSPDEFDDGINALLTNYQFSSGKDYEADNEYYNLNLQSGLNVGPWRLRNLSTWNKSAGTKSDWDSVYLYVQRSIVPLKSTLVMGESTSLSSIFDSVPFTGIQLATDTDMIPESLRGFAPIVRGIARTNARIVIKQNGYQIYQAFVAPGAFEITDLYSTGGNGDLYVTVEESDGSRQNFVVPYASLPLMLREGQMEYEITSGKYRPYDGNIDEKPFTQATISYGVLSNTTFYTGLQAASNYQALAFGAGQNLGDIGAVSADVTTAWSSKKDEDKTSGQSWRIRYGKNILETGTNITVAGYRYSTSGYNTLSDVMNTYSNRYGGYTPRSLRNRTNITVSQSLGAGLGSLSVSGIFEDYWDSKRHNNSLNIGYNGGFRRFNYYAGYSYSRYSWGNNGSGRYVEDDHVVSFNISIPLSEWLPNAYATYNATNSSPGSTDQYVSLSGVALENHNLDWNVQQGYSNREDASGGIYGNYRGSAGSVNAGYSYAKNSQLINYGLSGGVLVHADGITLGQEMSETAVLVKAPGLKNVRLENDATIETDSRGYAIIPYVTPYHRTNVTLDSTTLGNNMELPNTTQKVVPTRAAVVRANFAGNIGRRAFLILKRASGENVPYGATVTSTTDKNAQASIVSDGGMVYMSGLKDNGEVYAQWGSKAGQQCKAAYSLATEIEGIAQTTAVCHQQGK</sequence>
<evidence type="ECO:0000259" key="11">
    <source>
        <dbReference type="Pfam" id="PF13953"/>
    </source>
</evidence>
<dbReference type="PATRIC" id="fig|1006551.4.peg.1756"/>
<evidence type="ECO:0000256" key="7">
    <source>
        <dbReference type="ARBA" id="ARBA00022729"/>
    </source>
</evidence>
<dbReference type="InterPro" id="IPR042186">
    <property type="entry name" value="FimD_plug_dom"/>
</dbReference>
<keyword evidence="5 10" id="KW-1029">Fimbrium biogenesis</keyword>
<dbReference type="PANTHER" id="PTHR30451">
    <property type="entry name" value="OUTER MEMBRANE USHER PROTEIN"/>
    <property type="match status" value="1"/>
</dbReference>
<keyword evidence="7" id="KW-0732">Signal</keyword>
<feature type="domain" description="PapC N-terminal" evidence="12">
    <location>
        <begin position="2"/>
        <end position="118"/>
    </location>
</feature>
<dbReference type="GO" id="GO:0009297">
    <property type="term" value="P:pilus assembly"/>
    <property type="evidence" value="ECO:0007669"/>
    <property type="project" value="InterPro"/>
</dbReference>
<dbReference type="InterPro" id="IPR037224">
    <property type="entry name" value="PapC_N_sf"/>
</dbReference>
<proteinExistence type="inferred from homology"/>
<keyword evidence="4" id="KW-1134">Transmembrane beta strand</keyword>
<dbReference type="EMBL" id="CP003218">
    <property type="protein sequence ID" value="AEX03468.1"/>
    <property type="molecule type" value="Genomic_DNA"/>
</dbReference>
<dbReference type="HOGENOM" id="CLU_009120_3_1_6"/>
<evidence type="ECO:0000256" key="10">
    <source>
        <dbReference type="RuleBase" id="RU003884"/>
    </source>
</evidence>
<gene>
    <name evidence="13" type="ordered locus">KOX_08710</name>
</gene>
<dbReference type="PROSITE" id="PS01151">
    <property type="entry name" value="FIMBRIAL_USHER"/>
    <property type="match status" value="1"/>
</dbReference>
<keyword evidence="6 10" id="KW-0812">Transmembrane</keyword>
<dbReference type="Pfam" id="PF13953">
    <property type="entry name" value="PapC_C"/>
    <property type="match status" value="1"/>
</dbReference>
<protein>
    <submittedName>
        <fullName evidence="13">Fimbrial biogenesis outer membrane usher protein</fullName>
    </submittedName>
</protein>
<dbReference type="Proteomes" id="UP000007843">
    <property type="component" value="Chromosome"/>
</dbReference>
<dbReference type="InterPro" id="IPR025949">
    <property type="entry name" value="PapC-like_C"/>
</dbReference>
<dbReference type="Gene3D" id="2.60.40.2610">
    <property type="entry name" value="Outer membrane usher protein FimD, plug domain"/>
    <property type="match status" value="1"/>
</dbReference>
<name>A0A0H3H5A5_KLEM8</name>
<keyword evidence="3 10" id="KW-0813">Transport</keyword>
<dbReference type="Gene3D" id="3.10.20.410">
    <property type="match status" value="1"/>
</dbReference>
<dbReference type="InterPro" id="IPR000015">
    <property type="entry name" value="Fimb_usher"/>
</dbReference>
<keyword evidence="8 10" id="KW-0472">Membrane</keyword>
<feature type="domain" description="PapC-like C-terminal" evidence="11">
    <location>
        <begin position="698"/>
        <end position="761"/>
    </location>
</feature>
<evidence type="ECO:0000256" key="1">
    <source>
        <dbReference type="ARBA" id="ARBA00004571"/>
    </source>
</evidence>
<evidence type="ECO:0000313" key="14">
    <source>
        <dbReference type="Proteomes" id="UP000007843"/>
    </source>
</evidence>
<dbReference type="InterPro" id="IPR018030">
    <property type="entry name" value="Fimbrial_membr_usher_CS"/>
</dbReference>
<evidence type="ECO:0000256" key="8">
    <source>
        <dbReference type="ARBA" id="ARBA00023136"/>
    </source>
</evidence>
<dbReference type="FunFam" id="2.60.40.3110:FF:000001">
    <property type="entry name" value="Putative fimbrial outer membrane usher"/>
    <property type="match status" value="1"/>
</dbReference>
<dbReference type="Gene3D" id="2.60.40.2070">
    <property type="match status" value="1"/>
</dbReference>
<organism evidence="13 14">
    <name type="scientific">Klebsiella michiganensis (strain ATCC 8724 / DSM 4798 / JCM 20051 / NBRC 3318 / NRRL B-199 / KCTC 1686 / BUCSAV 143 / CCM 1901)</name>
    <dbReference type="NCBI Taxonomy" id="1006551"/>
    <lineage>
        <taxon>Bacteria</taxon>
        <taxon>Pseudomonadati</taxon>
        <taxon>Pseudomonadota</taxon>
        <taxon>Gammaproteobacteria</taxon>
        <taxon>Enterobacterales</taxon>
        <taxon>Enterobacteriaceae</taxon>
        <taxon>Klebsiella/Raoultella group</taxon>
        <taxon>Klebsiella</taxon>
    </lineage>
</organism>
<dbReference type="Gene3D" id="2.60.40.3110">
    <property type="match status" value="1"/>
</dbReference>
<dbReference type="Pfam" id="PF00577">
    <property type="entry name" value="Usher"/>
    <property type="match status" value="1"/>
</dbReference>
<accession>A0A0H3H5A5</accession>
<evidence type="ECO:0000256" key="6">
    <source>
        <dbReference type="ARBA" id="ARBA00022692"/>
    </source>
</evidence>
<evidence type="ECO:0000256" key="2">
    <source>
        <dbReference type="ARBA" id="ARBA00008064"/>
    </source>
</evidence>